<evidence type="ECO:0000256" key="1">
    <source>
        <dbReference type="SAM" id="MobiDB-lite"/>
    </source>
</evidence>
<dbReference type="EMBL" id="CAADFK010000139">
    <property type="protein sequence ID" value="VFK18350.1"/>
    <property type="molecule type" value="Genomic_DNA"/>
</dbReference>
<evidence type="ECO:0000313" key="2">
    <source>
        <dbReference type="EMBL" id="VFK18350.1"/>
    </source>
</evidence>
<dbReference type="AlphaFoldDB" id="A0A450WMW4"/>
<accession>A0A450WMW4</accession>
<feature type="compositionally biased region" description="Polar residues" evidence="1">
    <location>
        <begin position="27"/>
        <end position="40"/>
    </location>
</feature>
<name>A0A450WMW4_9GAMM</name>
<protein>
    <submittedName>
        <fullName evidence="2">Uncharacterized protein</fullName>
    </submittedName>
</protein>
<proteinExistence type="predicted"/>
<reference evidence="2" key="1">
    <citation type="submission" date="2019-02" db="EMBL/GenBank/DDBJ databases">
        <authorList>
            <person name="Gruber-Vodicka R. H."/>
            <person name="Seah K. B. B."/>
        </authorList>
    </citation>
    <scope>NUCLEOTIDE SEQUENCE</scope>
    <source>
        <strain evidence="2">BECK_S313</strain>
    </source>
</reference>
<sequence>MRGAIHPTAPNRGCCFIVTLDAGEASPESNEPSSRASQRTIKIRSNCKAEREINKLSEMLRHTLSDQSDTDLPPAKFPIMTNTL</sequence>
<organism evidence="2">
    <name type="scientific">Candidatus Kentrum sp. LPFa</name>
    <dbReference type="NCBI Taxonomy" id="2126335"/>
    <lineage>
        <taxon>Bacteria</taxon>
        <taxon>Pseudomonadati</taxon>
        <taxon>Pseudomonadota</taxon>
        <taxon>Gammaproteobacteria</taxon>
        <taxon>Candidatus Kentrum</taxon>
    </lineage>
</organism>
<feature type="region of interest" description="Disordered" evidence="1">
    <location>
        <begin position="24"/>
        <end position="43"/>
    </location>
</feature>
<gene>
    <name evidence="2" type="ORF">BECKLPF1236B_GA0070989_113912</name>
</gene>
<feature type="region of interest" description="Disordered" evidence="1">
    <location>
        <begin position="64"/>
        <end position="84"/>
    </location>
</feature>